<dbReference type="GO" id="GO:0055085">
    <property type="term" value="P:transmembrane transport"/>
    <property type="evidence" value="ECO:0007669"/>
    <property type="project" value="InterPro"/>
</dbReference>
<dbReference type="RefSeq" id="WP_279295087.1">
    <property type="nucleotide sequence ID" value="NZ_JAOTIF010000001.1"/>
</dbReference>
<dbReference type="InterPro" id="IPR058634">
    <property type="entry name" value="AaeA-lik-b-barrel"/>
</dbReference>
<reference evidence="7" key="1">
    <citation type="submission" date="2022-09" db="EMBL/GenBank/DDBJ databases">
        <authorList>
            <person name="Yuan C."/>
            <person name="Ke Z."/>
        </authorList>
    </citation>
    <scope>NUCLEOTIDE SEQUENCE</scope>
    <source>
        <strain evidence="7">LB-8</strain>
    </source>
</reference>
<gene>
    <name evidence="7" type="ORF">OCK74_00885</name>
</gene>
<organism evidence="7 8">
    <name type="scientific">Paraflavisolibacter caeni</name>
    <dbReference type="NCBI Taxonomy" id="2982496"/>
    <lineage>
        <taxon>Bacteria</taxon>
        <taxon>Pseudomonadati</taxon>
        <taxon>Bacteroidota</taxon>
        <taxon>Chitinophagia</taxon>
        <taxon>Chitinophagales</taxon>
        <taxon>Chitinophagaceae</taxon>
        <taxon>Paraflavisolibacter</taxon>
    </lineage>
</organism>
<keyword evidence="2" id="KW-0812">Transmembrane</keyword>
<keyword evidence="8" id="KW-1185">Reference proteome</keyword>
<evidence type="ECO:0000259" key="5">
    <source>
        <dbReference type="Pfam" id="PF25917"/>
    </source>
</evidence>
<dbReference type="InterPro" id="IPR050739">
    <property type="entry name" value="MFP"/>
</dbReference>
<feature type="domain" description="Multidrug resistance protein MdtA-like barrel-sandwich hybrid" evidence="5">
    <location>
        <begin position="55"/>
        <end position="251"/>
    </location>
</feature>
<dbReference type="InterPro" id="IPR058625">
    <property type="entry name" value="MdtA-like_BSH"/>
</dbReference>
<dbReference type="Pfam" id="PF25917">
    <property type="entry name" value="BSH_RND"/>
    <property type="match status" value="1"/>
</dbReference>
<dbReference type="PANTHER" id="PTHR30386:SF26">
    <property type="entry name" value="TRANSPORT PROTEIN COMB"/>
    <property type="match status" value="1"/>
</dbReference>
<dbReference type="AlphaFoldDB" id="A0A9X3B6S1"/>
<dbReference type="EMBL" id="JAOTIF010000001">
    <property type="protein sequence ID" value="MCU7547641.1"/>
    <property type="molecule type" value="Genomic_DNA"/>
</dbReference>
<dbReference type="Gene3D" id="2.40.30.170">
    <property type="match status" value="1"/>
</dbReference>
<dbReference type="Proteomes" id="UP001155483">
    <property type="component" value="Unassembled WGS sequence"/>
</dbReference>
<proteinExistence type="predicted"/>
<evidence type="ECO:0000313" key="7">
    <source>
        <dbReference type="EMBL" id="MCU7547641.1"/>
    </source>
</evidence>
<sequence length="351" mass="38246">MESNNQKVHKSKRQLKPITFILPLILIIGGSFGYKKLMHSIHYESTDNAQLESNAVPVISRIAGYIDSVYVDDYQEIKAGQLLLVLDDKEYQIAVSQAEADLLQAEADLASARAAYVNVGAAEKVASANTDVLQTKLAKAQSDLTRDEALFADGSITRKQLDDSRSNVETARMQLIAGSEQIKQASVQGGTASALIQKAQATIATRKAALDQAKLRLSYTHIYAPSNGRVGKTNLERGQYIQPGQSLTTVVNNETFWLVANFKETQLKSLSIGQPVEITLDGYPDKKFNGKITSFSEATGAKFSLLPPDNASGNFVKVTQRVPVKIEFENSTDLKPILKAGLSAEVDVRVK</sequence>
<name>A0A9X3B6S1_9BACT</name>
<dbReference type="Gene3D" id="1.10.287.470">
    <property type="entry name" value="Helix hairpin bin"/>
    <property type="match status" value="2"/>
</dbReference>
<dbReference type="GO" id="GO:0016020">
    <property type="term" value="C:membrane"/>
    <property type="evidence" value="ECO:0007669"/>
    <property type="project" value="UniProtKB-SubCell"/>
</dbReference>
<evidence type="ECO:0000256" key="3">
    <source>
        <dbReference type="ARBA" id="ARBA00022989"/>
    </source>
</evidence>
<protein>
    <submittedName>
        <fullName evidence="7">HlyD family secretion protein</fullName>
    </submittedName>
</protein>
<comment type="subcellular location">
    <subcellularLocation>
        <location evidence="1">Membrane</location>
        <topology evidence="1">Single-pass membrane protein</topology>
    </subcellularLocation>
</comment>
<evidence type="ECO:0000256" key="2">
    <source>
        <dbReference type="ARBA" id="ARBA00022692"/>
    </source>
</evidence>
<evidence type="ECO:0000256" key="4">
    <source>
        <dbReference type="ARBA" id="ARBA00023136"/>
    </source>
</evidence>
<dbReference type="PANTHER" id="PTHR30386">
    <property type="entry name" value="MEMBRANE FUSION SUBUNIT OF EMRAB-TOLC MULTIDRUG EFFLUX PUMP"/>
    <property type="match status" value="1"/>
</dbReference>
<feature type="domain" description="p-hydroxybenzoic acid efflux pump subunit AaeA-like beta-barrel" evidence="6">
    <location>
        <begin position="255"/>
        <end position="348"/>
    </location>
</feature>
<reference evidence="7" key="2">
    <citation type="submission" date="2023-04" db="EMBL/GenBank/DDBJ databases">
        <title>Paracnuella aquatica gen. nov., sp. nov., a member of the family Chitinophagaceae isolated from a hot spring.</title>
        <authorList>
            <person name="Wang C."/>
        </authorList>
    </citation>
    <scope>NUCLEOTIDE SEQUENCE</scope>
    <source>
        <strain evidence="7">LB-8</strain>
    </source>
</reference>
<evidence type="ECO:0000256" key="1">
    <source>
        <dbReference type="ARBA" id="ARBA00004167"/>
    </source>
</evidence>
<evidence type="ECO:0000259" key="6">
    <source>
        <dbReference type="Pfam" id="PF25963"/>
    </source>
</evidence>
<comment type="caution">
    <text evidence="7">The sequence shown here is derived from an EMBL/GenBank/DDBJ whole genome shotgun (WGS) entry which is preliminary data.</text>
</comment>
<accession>A0A9X3B6S1</accession>
<evidence type="ECO:0000313" key="8">
    <source>
        <dbReference type="Proteomes" id="UP001155483"/>
    </source>
</evidence>
<dbReference type="Pfam" id="PF25963">
    <property type="entry name" value="Beta-barrel_AAEA"/>
    <property type="match status" value="1"/>
</dbReference>
<keyword evidence="4" id="KW-0472">Membrane</keyword>
<keyword evidence="3" id="KW-1133">Transmembrane helix</keyword>
<dbReference type="SUPFAM" id="SSF111369">
    <property type="entry name" value="HlyD-like secretion proteins"/>
    <property type="match status" value="2"/>
</dbReference>
<dbReference type="Gene3D" id="2.40.50.100">
    <property type="match status" value="1"/>
</dbReference>